<dbReference type="RefSeq" id="WP_157892782.1">
    <property type="nucleotide sequence ID" value="NZ_JBHRTS010000004.1"/>
</dbReference>
<accession>A0ABV7JBD2</accession>
<gene>
    <name evidence="1" type="ORF">ACFODZ_09600</name>
</gene>
<evidence type="ECO:0000313" key="2">
    <source>
        <dbReference type="Proteomes" id="UP001595533"/>
    </source>
</evidence>
<dbReference type="EMBL" id="JBHRTS010000004">
    <property type="protein sequence ID" value="MFC3194492.1"/>
    <property type="molecule type" value="Genomic_DNA"/>
</dbReference>
<comment type="caution">
    <text evidence="1">The sequence shown here is derived from an EMBL/GenBank/DDBJ whole genome shotgun (WGS) entry which is preliminary data.</text>
</comment>
<organism evidence="1 2">
    <name type="scientific">Marinicella sediminis</name>
    <dbReference type="NCBI Taxonomy" id="1792834"/>
    <lineage>
        <taxon>Bacteria</taxon>
        <taxon>Pseudomonadati</taxon>
        <taxon>Pseudomonadota</taxon>
        <taxon>Gammaproteobacteria</taxon>
        <taxon>Lysobacterales</taxon>
        <taxon>Marinicellaceae</taxon>
        <taxon>Marinicella</taxon>
    </lineage>
</organism>
<reference evidence="2" key="1">
    <citation type="journal article" date="2019" name="Int. J. Syst. Evol. Microbiol.">
        <title>The Global Catalogue of Microorganisms (GCM) 10K type strain sequencing project: providing services to taxonomists for standard genome sequencing and annotation.</title>
        <authorList>
            <consortium name="The Broad Institute Genomics Platform"/>
            <consortium name="The Broad Institute Genome Sequencing Center for Infectious Disease"/>
            <person name="Wu L."/>
            <person name="Ma J."/>
        </authorList>
    </citation>
    <scope>NUCLEOTIDE SEQUENCE [LARGE SCALE GENOMIC DNA]</scope>
    <source>
        <strain evidence="2">KCTC 42953</strain>
    </source>
</reference>
<dbReference type="Proteomes" id="UP001595533">
    <property type="component" value="Unassembled WGS sequence"/>
</dbReference>
<evidence type="ECO:0008006" key="3">
    <source>
        <dbReference type="Google" id="ProtNLM"/>
    </source>
</evidence>
<sequence>MNKNSPPNNNIVEVTCHKCHLNVIYLRVENAEANDSPFEPNRIICTECNQGLMQNMVNPDS</sequence>
<protein>
    <recommendedName>
        <fullName evidence="3">Small CPxCG-related zinc finger protein</fullName>
    </recommendedName>
</protein>
<proteinExistence type="predicted"/>
<evidence type="ECO:0000313" key="1">
    <source>
        <dbReference type="EMBL" id="MFC3194492.1"/>
    </source>
</evidence>
<name>A0ABV7JBD2_9GAMM</name>
<keyword evidence="2" id="KW-1185">Reference proteome</keyword>